<dbReference type="PANTHER" id="PTHR46553">
    <property type="entry name" value="ADENINE NUCLEOTIDE ALPHA HYDROLASES-LIKE SUPERFAMILY PROTEIN"/>
    <property type="match status" value="1"/>
</dbReference>
<proteinExistence type="inferred from homology"/>
<dbReference type="InterPro" id="IPR006016">
    <property type="entry name" value="UspA"/>
</dbReference>
<comment type="similarity">
    <text evidence="1">Belongs to the universal stress protein A family.</text>
</comment>
<accession>A0A1V2IB27</accession>
<evidence type="ECO:0000313" key="4">
    <source>
        <dbReference type="Proteomes" id="UP000188929"/>
    </source>
</evidence>
<protein>
    <recommendedName>
        <fullName evidence="2">UspA domain-containing protein</fullName>
    </recommendedName>
</protein>
<dbReference type="Gene3D" id="3.40.50.620">
    <property type="entry name" value="HUPs"/>
    <property type="match status" value="2"/>
</dbReference>
<dbReference type="PANTHER" id="PTHR46553:SF3">
    <property type="entry name" value="ADENINE NUCLEOTIDE ALPHA HYDROLASES-LIKE SUPERFAMILY PROTEIN"/>
    <property type="match status" value="1"/>
</dbReference>
<comment type="caution">
    <text evidence="3">The sequence shown here is derived from an EMBL/GenBank/DDBJ whole genome shotgun (WGS) entry which is preliminary data.</text>
</comment>
<dbReference type="Proteomes" id="UP000188929">
    <property type="component" value="Unassembled WGS sequence"/>
</dbReference>
<name>A0A1V2IB27_9ACTN</name>
<dbReference type="STRING" id="1834516.BL253_18675"/>
<evidence type="ECO:0000313" key="3">
    <source>
        <dbReference type="EMBL" id="ONH28856.1"/>
    </source>
</evidence>
<keyword evidence="4" id="KW-1185">Reference proteome</keyword>
<dbReference type="CDD" id="cd00293">
    <property type="entry name" value="USP-like"/>
    <property type="match status" value="1"/>
</dbReference>
<dbReference type="RefSeq" id="WP_076818444.1">
    <property type="nucleotide sequence ID" value="NZ_MOMC01000037.1"/>
</dbReference>
<dbReference type="EMBL" id="MOMC01000037">
    <property type="protein sequence ID" value="ONH28856.1"/>
    <property type="molecule type" value="Genomic_DNA"/>
</dbReference>
<dbReference type="AlphaFoldDB" id="A0A1V2IB27"/>
<dbReference type="PRINTS" id="PR01438">
    <property type="entry name" value="UNVRSLSTRESS"/>
</dbReference>
<dbReference type="SUPFAM" id="SSF52402">
    <property type="entry name" value="Adenine nucleotide alpha hydrolases-like"/>
    <property type="match status" value="2"/>
</dbReference>
<dbReference type="OrthoDB" id="3207805at2"/>
<feature type="domain" description="UspA" evidence="2">
    <location>
        <begin position="177"/>
        <end position="312"/>
    </location>
</feature>
<evidence type="ECO:0000259" key="2">
    <source>
        <dbReference type="Pfam" id="PF00582"/>
    </source>
</evidence>
<organism evidence="3 4">
    <name type="scientific">Pseudofrankia asymbiotica</name>
    <dbReference type="NCBI Taxonomy" id="1834516"/>
    <lineage>
        <taxon>Bacteria</taxon>
        <taxon>Bacillati</taxon>
        <taxon>Actinomycetota</taxon>
        <taxon>Actinomycetes</taxon>
        <taxon>Frankiales</taxon>
        <taxon>Frankiaceae</taxon>
        <taxon>Pseudofrankia</taxon>
    </lineage>
</organism>
<reference evidence="4" key="1">
    <citation type="submission" date="2016-10" db="EMBL/GenBank/DDBJ databases">
        <title>Frankia sp. NRRL B-16386 Genome sequencing.</title>
        <authorList>
            <person name="Ghodhbane-Gtari F."/>
            <person name="Swanson E."/>
            <person name="Gueddou A."/>
            <person name="Hezbri K."/>
            <person name="Ktari K."/>
            <person name="Nouioui I."/>
            <person name="Morris K."/>
            <person name="Simpson S."/>
            <person name="Abebe-Akele F."/>
            <person name="Thomas K."/>
            <person name="Gtari M."/>
            <person name="Tisa L.S."/>
        </authorList>
    </citation>
    <scope>NUCLEOTIDE SEQUENCE [LARGE SCALE GENOMIC DNA]</scope>
    <source>
        <strain evidence="4">NRRL B-16386</strain>
    </source>
</reference>
<dbReference type="InterPro" id="IPR014729">
    <property type="entry name" value="Rossmann-like_a/b/a_fold"/>
</dbReference>
<dbReference type="InterPro" id="IPR006015">
    <property type="entry name" value="Universal_stress_UspA"/>
</dbReference>
<dbReference type="Pfam" id="PF00582">
    <property type="entry name" value="Usp"/>
    <property type="match status" value="2"/>
</dbReference>
<feature type="domain" description="UspA" evidence="2">
    <location>
        <begin position="6"/>
        <end position="156"/>
    </location>
</feature>
<sequence>MDDRVRILVGVDGSSSSETALRWALREAALWAATASPSGTDHREKSIVTVLLAWTADHMPSGGPHTARVFDHDGLVRMGTQTLERSVRRVGASVPGVELRQLIVHDEPVAALVRAARDADVIVVGERGLGPLRRDTAGSISQGLADHAPVPVVITRPPAMEGTGGNMNAGCLTCDRRPVVVGVDSSDSSLCALRWAARAAAVRRVPLRVVHAWGCDEPVGGDAHATSGGARTRRAREIIDYAVTFGLDDDIDVTLEPIVSSEPAIRALLRASRDAQLLVLGSRGLSGMARLTYGSVSHQCLLFGTSDLAVVRTLHRLPS</sequence>
<evidence type="ECO:0000256" key="1">
    <source>
        <dbReference type="ARBA" id="ARBA00008791"/>
    </source>
</evidence>
<gene>
    <name evidence="3" type="ORF">BL253_18675</name>
</gene>